<dbReference type="GO" id="GO:0016020">
    <property type="term" value="C:membrane"/>
    <property type="evidence" value="ECO:0007669"/>
    <property type="project" value="UniProtKB-SubCell"/>
</dbReference>
<evidence type="ECO:0000256" key="7">
    <source>
        <dbReference type="ARBA" id="ARBA00023002"/>
    </source>
</evidence>
<reference evidence="15" key="1">
    <citation type="submission" date="2025-08" db="UniProtKB">
        <authorList>
            <consortium name="RefSeq"/>
        </authorList>
    </citation>
    <scope>IDENTIFICATION</scope>
</reference>
<dbReference type="GO" id="GO:0016705">
    <property type="term" value="F:oxidoreductase activity, acting on paired donors, with incorporation or reduction of molecular oxygen"/>
    <property type="evidence" value="ECO:0007669"/>
    <property type="project" value="InterPro"/>
</dbReference>
<evidence type="ECO:0000313" key="15">
    <source>
        <dbReference type="RefSeq" id="XP_010938845.1"/>
    </source>
</evidence>
<keyword evidence="14" id="KW-1185">Reference proteome</keyword>
<keyword evidence="9 12" id="KW-0503">Monooxygenase</keyword>
<dbReference type="AlphaFoldDB" id="A0A6I9S8D3"/>
<evidence type="ECO:0000313" key="14">
    <source>
        <dbReference type="Proteomes" id="UP000504607"/>
    </source>
</evidence>
<dbReference type="OrthoDB" id="1470350at2759"/>
<dbReference type="Proteomes" id="UP000504607">
    <property type="component" value="Chromosome 14"/>
</dbReference>
<dbReference type="PROSITE" id="PS00086">
    <property type="entry name" value="CYTOCHROME_P450"/>
    <property type="match status" value="1"/>
</dbReference>
<dbReference type="RefSeq" id="XP_010938845.1">
    <property type="nucleotide sequence ID" value="XM_010940543.3"/>
</dbReference>
<evidence type="ECO:0000256" key="8">
    <source>
        <dbReference type="ARBA" id="ARBA00023004"/>
    </source>
</evidence>
<name>A0A6I9S8D3_ELAGV</name>
<dbReference type="PANTHER" id="PTHR24296">
    <property type="entry name" value="CYTOCHROME P450"/>
    <property type="match status" value="1"/>
</dbReference>
<evidence type="ECO:0000256" key="2">
    <source>
        <dbReference type="ARBA" id="ARBA00010617"/>
    </source>
</evidence>
<dbReference type="PRINTS" id="PR00463">
    <property type="entry name" value="EP450I"/>
</dbReference>
<protein>
    <submittedName>
        <fullName evidence="15">Cytochrome P450 94B3</fullName>
    </submittedName>
</protein>
<evidence type="ECO:0000256" key="9">
    <source>
        <dbReference type="ARBA" id="ARBA00023033"/>
    </source>
</evidence>
<keyword evidence="7 12" id="KW-0560">Oxidoreductase</keyword>
<organism evidence="14 15">
    <name type="scientific">Elaeis guineensis var. tenera</name>
    <name type="common">Oil palm</name>
    <dbReference type="NCBI Taxonomy" id="51953"/>
    <lineage>
        <taxon>Eukaryota</taxon>
        <taxon>Viridiplantae</taxon>
        <taxon>Streptophyta</taxon>
        <taxon>Embryophyta</taxon>
        <taxon>Tracheophyta</taxon>
        <taxon>Spermatophyta</taxon>
        <taxon>Magnoliopsida</taxon>
        <taxon>Liliopsida</taxon>
        <taxon>Arecaceae</taxon>
        <taxon>Arecoideae</taxon>
        <taxon>Cocoseae</taxon>
        <taxon>Elaeidinae</taxon>
        <taxon>Elaeis</taxon>
    </lineage>
</organism>
<dbReference type="GO" id="GO:0005506">
    <property type="term" value="F:iron ion binding"/>
    <property type="evidence" value="ECO:0007669"/>
    <property type="project" value="InterPro"/>
</dbReference>
<evidence type="ECO:0000256" key="13">
    <source>
        <dbReference type="SAM" id="Phobius"/>
    </source>
</evidence>
<dbReference type="FunFam" id="1.10.630.10:FF:000044">
    <property type="entry name" value="Cytochrome P450"/>
    <property type="match status" value="1"/>
</dbReference>
<comment type="similarity">
    <text evidence="2 12">Belongs to the cytochrome P450 family.</text>
</comment>
<evidence type="ECO:0000256" key="12">
    <source>
        <dbReference type="RuleBase" id="RU000461"/>
    </source>
</evidence>
<dbReference type="InterPro" id="IPR001128">
    <property type="entry name" value="Cyt_P450"/>
</dbReference>
<dbReference type="InParanoid" id="A0A6I9S8D3"/>
<comment type="subcellular location">
    <subcellularLocation>
        <location evidence="1">Membrane</location>
        <topology evidence="1">Single-pass membrane protein</topology>
    </subcellularLocation>
</comment>
<evidence type="ECO:0000256" key="3">
    <source>
        <dbReference type="ARBA" id="ARBA00022617"/>
    </source>
</evidence>
<dbReference type="InterPro" id="IPR017972">
    <property type="entry name" value="Cyt_P450_CS"/>
</dbReference>
<dbReference type="InterPro" id="IPR036396">
    <property type="entry name" value="Cyt_P450_sf"/>
</dbReference>
<dbReference type="KEGG" id="egu:105057837"/>
<feature type="transmembrane region" description="Helical" evidence="13">
    <location>
        <begin position="6"/>
        <end position="25"/>
    </location>
</feature>
<gene>
    <name evidence="15" type="primary">LOC105057837</name>
</gene>
<evidence type="ECO:0000256" key="11">
    <source>
        <dbReference type="PIRSR" id="PIRSR602401-1"/>
    </source>
</evidence>
<dbReference type="Gene3D" id="1.10.630.10">
    <property type="entry name" value="Cytochrome P450"/>
    <property type="match status" value="1"/>
</dbReference>
<keyword evidence="10 13" id="KW-0472">Membrane</keyword>
<dbReference type="GO" id="GO:0020037">
    <property type="term" value="F:heme binding"/>
    <property type="evidence" value="ECO:0007669"/>
    <property type="project" value="InterPro"/>
</dbReference>
<evidence type="ECO:0000256" key="10">
    <source>
        <dbReference type="ARBA" id="ARBA00023136"/>
    </source>
</evidence>
<keyword evidence="4 13" id="KW-0812">Transmembrane</keyword>
<dbReference type="GO" id="GO:0004497">
    <property type="term" value="F:monooxygenase activity"/>
    <property type="evidence" value="ECO:0007669"/>
    <property type="project" value="UniProtKB-KW"/>
</dbReference>
<proteinExistence type="inferred from homology"/>
<comment type="cofactor">
    <cofactor evidence="11">
        <name>heme</name>
        <dbReference type="ChEBI" id="CHEBI:30413"/>
    </cofactor>
</comment>
<evidence type="ECO:0000256" key="6">
    <source>
        <dbReference type="ARBA" id="ARBA00022989"/>
    </source>
</evidence>
<dbReference type="Pfam" id="PF00067">
    <property type="entry name" value="p450"/>
    <property type="match status" value="1"/>
</dbReference>
<dbReference type="FunCoup" id="A0A6I9S8D3">
    <property type="interactions" value="1474"/>
</dbReference>
<sequence length="519" mass="59113">MELSASPQAVLFFLLFFLTSLYLFLSISPFRRRSSVLQPYPLLGNLTQFLKNRHRMADWLAEALAASPTNTITFHRPGGVRGVITANPANVEHILRSNFDNYTKGSRFASILHDFLGRGIFNSDGEVWRLQRKTASFEFNTRSLRSFVVHCVQDEILHRLLPLLAEASLHGRAIDLQDVLERFAFDNVCKVAFNHDPACLAADGPERSSSDSEFAEAFEDAANLSAGRFRYAVPRFWKIKKLLRIGSERRLRKSIATVHAFANQIIRSRKKENWTSSSSPRADDLLSRFVANEDHSEEFLRDIVISFLLAGRETTSSALSWFFWLLSSRPEVERKILDDIRSVRLRNRSSSGGGGCETTFDFEELREMHYLHAAITEAMRLYPPVPMNSTECQGDDVLPDGTAVKKGWFMSYSSYAMGRMEAIWGKDCLEYRPERWLEEGLFRPESPFKFAAFHAGPRMCLGKEMAYIQMKSIAACVLERFVIEVVDKDTCPEKMMSLTLRMRGGLPVRVMQRPTAAID</sequence>
<keyword evidence="8 11" id="KW-0408">Iron</keyword>
<dbReference type="PRINTS" id="PR00385">
    <property type="entry name" value="P450"/>
</dbReference>
<dbReference type="SUPFAM" id="SSF48264">
    <property type="entry name" value="Cytochrome P450"/>
    <property type="match status" value="1"/>
</dbReference>
<dbReference type="GO" id="GO:0006629">
    <property type="term" value="P:lipid metabolic process"/>
    <property type="evidence" value="ECO:0007669"/>
    <property type="project" value="UniProtKB-ARBA"/>
</dbReference>
<keyword evidence="5 11" id="KW-0479">Metal-binding</keyword>
<keyword evidence="3 11" id="KW-0349">Heme</keyword>
<accession>A0A6I9S8D3</accession>
<feature type="binding site" description="axial binding residue" evidence="11">
    <location>
        <position position="460"/>
    </location>
    <ligand>
        <name>heme</name>
        <dbReference type="ChEBI" id="CHEBI:30413"/>
    </ligand>
    <ligandPart>
        <name>Fe</name>
        <dbReference type="ChEBI" id="CHEBI:18248"/>
    </ligandPart>
</feature>
<evidence type="ECO:0000256" key="5">
    <source>
        <dbReference type="ARBA" id="ARBA00022723"/>
    </source>
</evidence>
<dbReference type="GeneID" id="105057837"/>
<dbReference type="InterPro" id="IPR002401">
    <property type="entry name" value="Cyt_P450_E_grp-I"/>
</dbReference>
<keyword evidence="6 13" id="KW-1133">Transmembrane helix</keyword>
<evidence type="ECO:0000256" key="1">
    <source>
        <dbReference type="ARBA" id="ARBA00004167"/>
    </source>
</evidence>
<evidence type="ECO:0000256" key="4">
    <source>
        <dbReference type="ARBA" id="ARBA00022692"/>
    </source>
</evidence>
<dbReference type="CDD" id="cd11064">
    <property type="entry name" value="CYP86A"/>
    <property type="match status" value="1"/>
</dbReference>